<dbReference type="CDD" id="cd00067">
    <property type="entry name" value="GAL4"/>
    <property type="match status" value="1"/>
</dbReference>
<evidence type="ECO:0000256" key="2">
    <source>
        <dbReference type="ARBA" id="ARBA00023242"/>
    </source>
</evidence>
<dbReference type="EMBL" id="JAGMUV010000005">
    <property type="protein sequence ID" value="KAH7156707.1"/>
    <property type="molecule type" value="Genomic_DNA"/>
</dbReference>
<dbReference type="AlphaFoldDB" id="A0A9P9J8U9"/>
<sequence length="658" mass="74462">MDQTELRKVVHLLPATAHVEELIAADPGSSVALATSLALNATTESPKTKRIAVDVACDDCRRRKAKCDSVRPICGHCLKRKAKCIYRANRTSDTPADLKRKHNHLELENADYRELFILLRDKPALEADDVLRRVRGSHFPLRVFQAFKQGEVLIPNPGSNERSGNAQLSRLDLSSLYISAIKVHARPWTTVIDDGLLSELITNLFIWDSVYCFPCLDRVAFVEDMAAGDVQKAKWCSPLLVNAICALRCQFSERAKLFAARTQQDLAERFLEESKGLLTRENGRPSIPTVQALVFMYLATAVAGKDRAARVYRFTAFTILRRLRLEERFNSLGDENPEDSKERRVISCVLWGLFAMETRVALWYSQPSIMPPPRIPKLVEGYKTVKVERMCNVNVLGQPFKPSNGQIPLVQGTGFLSCVVAELWNELMHHINSSDTIRGSDADIRARRMFYIRLRQFREGLPPRFLYEENFIPLTCFLRMHENEVIYTVLQHLPLNAVFDTPYNPPGTTVKDILLQTCEEDTTMAERYLRKWPFGAWVTRVIALTMLNLIPILDDPATHDLFTRDCKLSLLSTRATKLAGLLLQAALALAWAMKKPIPEAARPYVEDWGPEAVEKDLPIAFSIPQLEEIKDMLASDPDVDATGVENQLAFLIEKWAAM</sequence>
<comment type="caution">
    <text evidence="4">The sequence shown here is derived from an EMBL/GenBank/DDBJ whole genome shotgun (WGS) entry which is preliminary data.</text>
</comment>
<name>A0A9P9J8U9_9HYPO</name>
<dbReference type="InterPro" id="IPR001138">
    <property type="entry name" value="Zn2Cys6_DnaBD"/>
</dbReference>
<dbReference type="SMART" id="SM00066">
    <property type="entry name" value="GAL4"/>
    <property type="match status" value="1"/>
</dbReference>
<dbReference type="GO" id="GO:0008270">
    <property type="term" value="F:zinc ion binding"/>
    <property type="evidence" value="ECO:0007669"/>
    <property type="project" value="InterPro"/>
</dbReference>
<protein>
    <recommendedName>
        <fullName evidence="3">Zn(2)-C6 fungal-type domain-containing protein</fullName>
    </recommendedName>
</protein>
<dbReference type="GO" id="GO:0006351">
    <property type="term" value="P:DNA-templated transcription"/>
    <property type="evidence" value="ECO:0007669"/>
    <property type="project" value="InterPro"/>
</dbReference>
<dbReference type="PANTHER" id="PTHR47256:SF3">
    <property type="entry name" value="ZN(II)2CYS6 TRANSCRIPTION FACTOR (EUROFUNG)"/>
    <property type="match status" value="1"/>
</dbReference>
<dbReference type="SUPFAM" id="SSF57701">
    <property type="entry name" value="Zn2/Cys6 DNA-binding domain"/>
    <property type="match status" value="1"/>
</dbReference>
<gene>
    <name evidence="4" type="ORF">EDB81DRAFT_398435</name>
</gene>
<proteinExistence type="predicted"/>
<dbReference type="Pfam" id="PF04082">
    <property type="entry name" value="Fungal_trans"/>
    <property type="match status" value="1"/>
</dbReference>
<evidence type="ECO:0000313" key="5">
    <source>
        <dbReference type="Proteomes" id="UP000738349"/>
    </source>
</evidence>
<dbReference type="Proteomes" id="UP000738349">
    <property type="component" value="Unassembled WGS sequence"/>
</dbReference>
<dbReference type="PROSITE" id="PS00463">
    <property type="entry name" value="ZN2_CY6_FUNGAL_1"/>
    <property type="match status" value="1"/>
</dbReference>
<dbReference type="GO" id="GO:0003677">
    <property type="term" value="F:DNA binding"/>
    <property type="evidence" value="ECO:0007669"/>
    <property type="project" value="InterPro"/>
</dbReference>
<dbReference type="GO" id="GO:0000981">
    <property type="term" value="F:DNA-binding transcription factor activity, RNA polymerase II-specific"/>
    <property type="evidence" value="ECO:0007669"/>
    <property type="project" value="InterPro"/>
</dbReference>
<keyword evidence="5" id="KW-1185">Reference proteome</keyword>
<feature type="domain" description="Zn(2)-C6 fungal-type" evidence="3">
    <location>
        <begin position="56"/>
        <end position="86"/>
    </location>
</feature>
<dbReference type="InterPro" id="IPR007219">
    <property type="entry name" value="XnlR_reg_dom"/>
</dbReference>
<dbReference type="PANTHER" id="PTHR47256">
    <property type="entry name" value="ZN(II)2CYS6 TRANSCRIPTION FACTOR (EUROFUNG)-RELATED"/>
    <property type="match status" value="1"/>
</dbReference>
<evidence type="ECO:0000259" key="3">
    <source>
        <dbReference type="PROSITE" id="PS50048"/>
    </source>
</evidence>
<dbReference type="InterPro" id="IPR053187">
    <property type="entry name" value="Notoamide_regulator"/>
</dbReference>
<dbReference type="Pfam" id="PF00172">
    <property type="entry name" value="Zn_clus"/>
    <property type="match status" value="1"/>
</dbReference>
<keyword evidence="2" id="KW-0539">Nucleus</keyword>
<evidence type="ECO:0000313" key="4">
    <source>
        <dbReference type="EMBL" id="KAH7156707.1"/>
    </source>
</evidence>
<dbReference type="InterPro" id="IPR036864">
    <property type="entry name" value="Zn2-C6_fun-type_DNA-bd_sf"/>
</dbReference>
<dbReference type="PROSITE" id="PS50048">
    <property type="entry name" value="ZN2_CY6_FUNGAL_2"/>
    <property type="match status" value="1"/>
</dbReference>
<dbReference type="OrthoDB" id="2943660at2759"/>
<organism evidence="4 5">
    <name type="scientific">Dactylonectria macrodidyma</name>
    <dbReference type="NCBI Taxonomy" id="307937"/>
    <lineage>
        <taxon>Eukaryota</taxon>
        <taxon>Fungi</taxon>
        <taxon>Dikarya</taxon>
        <taxon>Ascomycota</taxon>
        <taxon>Pezizomycotina</taxon>
        <taxon>Sordariomycetes</taxon>
        <taxon>Hypocreomycetidae</taxon>
        <taxon>Hypocreales</taxon>
        <taxon>Nectriaceae</taxon>
        <taxon>Dactylonectria</taxon>
    </lineage>
</organism>
<dbReference type="Gene3D" id="4.10.240.10">
    <property type="entry name" value="Zn(2)-C6 fungal-type DNA-binding domain"/>
    <property type="match status" value="1"/>
</dbReference>
<reference evidence="4" key="1">
    <citation type="journal article" date="2021" name="Nat. Commun.">
        <title>Genetic determinants of endophytism in the Arabidopsis root mycobiome.</title>
        <authorList>
            <person name="Mesny F."/>
            <person name="Miyauchi S."/>
            <person name="Thiergart T."/>
            <person name="Pickel B."/>
            <person name="Atanasova L."/>
            <person name="Karlsson M."/>
            <person name="Huettel B."/>
            <person name="Barry K.W."/>
            <person name="Haridas S."/>
            <person name="Chen C."/>
            <person name="Bauer D."/>
            <person name="Andreopoulos W."/>
            <person name="Pangilinan J."/>
            <person name="LaButti K."/>
            <person name="Riley R."/>
            <person name="Lipzen A."/>
            <person name="Clum A."/>
            <person name="Drula E."/>
            <person name="Henrissat B."/>
            <person name="Kohler A."/>
            <person name="Grigoriev I.V."/>
            <person name="Martin F.M."/>
            <person name="Hacquard S."/>
        </authorList>
    </citation>
    <scope>NUCLEOTIDE SEQUENCE</scope>
    <source>
        <strain evidence="4">MPI-CAGE-AT-0147</strain>
    </source>
</reference>
<evidence type="ECO:0000256" key="1">
    <source>
        <dbReference type="ARBA" id="ARBA00022723"/>
    </source>
</evidence>
<keyword evidence="1" id="KW-0479">Metal-binding</keyword>
<dbReference type="CDD" id="cd12148">
    <property type="entry name" value="fungal_TF_MHR"/>
    <property type="match status" value="1"/>
</dbReference>
<accession>A0A9P9J8U9</accession>